<dbReference type="PANTHER" id="PTHR17985">
    <property type="entry name" value="SER/THR-RICH PROTEIN T10 IN DGCR REGION"/>
    <property type="match status" value="1"/>
</dbReference>
<organism evidence="1 2">
    <name type="scientific">Microbacterium horticulturae</name>
    <dbReference type="NCBI Taxonomy" id="3028316"/>
    <lineage>
        <taxon>Bacteria</taxon>
        <taxon>Bacillati</taxon>
        <taxon>Actinomycetota</taxon>
        <taxon>Actinomycetes</taxon>
        <taxon>Micrococcales</taxon>
        <taxon>Microbacteriaceae</taxon>
        <taxon>Microbacterium</taxon>
    </lineage>
</organism>
<dbReference type="Proteomes" id="UP001214553">
    <property type="component" value="Chromosome"/>
</dbReference>
<reference evidence="1 2" key="1">
    <citation type="submission" date="2023-03" db="EMBL/GenBank/DDBJ databases">
        <title>Genome sequence of Microbacterium sp. KACC 23027.</title>
        <authorList>
            <person name="Kim S."/>
            <person name="Heo J."/>
            <person name="Kwon S.-W."/>
        </authorList>
    </citation>
    <scope>NUCLEOTIDE SEQUENCE [LARGE SCALE GENOMIC DNA]</scope>
    <source>
        <strain evidence="1 2">KACC 23027</strain>
    </source>
</reference>
<gene>
    <name evidence="1" type="ORF">PU630_01680</name>
</gene>
<keyword evidence="2" id="KW-1185">Reference proteome</keyword>
<proteinExistence type="predicted"/>
<evidence type="ECO:0000313" key="1">
    <source>
        <dbReference type="EMBL" id="WEG09299.1"/>
    </source>
</evidence>
<protein>
    <submittedName>
        <fullName evidence="1">NRDE family protein</fullName>
    </submittedName>
</protein>
<accession>A0ABY8BYM9</accession>
<dbReference type="Pfam" id="PF05742">
    <property type="entry name" value="TANGO2"/>
    <property type="match status" value="1"/>
</dbReference>
<dbReference type="EMBL" id="CP119108">
    <property type="protein sequence ID" value="WEG09299.1"/>
    <property type="molecule type" value="Genomic_DNA"/>
</dbReference>
<evidence type="ECO:0000313" key="2">
    <source>
        <dbReference type="Proteomes" id="UP001214553"/>
    </source>
</evidence>
<dbReference type="RefSeq" id="WP_275278623.1">
    <property type="nucleotide sequence ID" value="NZ_CP119108.1"/>
</dbReference>
<dbReference type="InterPro" id="IPR008551">
    <property type="entry name" value="TANGO2"/>
</dbReference>
<sequence length="241" mass="25832">MRRCPVCTVIVRVPAAAGEPVRLLAVRDEDPARPWQPLGEWWPDRPGVIGVRDVRAGGAWLAVDAAAGRLAVLLNRESPPVPPGVAQVSRGGIVLDAVAGRPPHPTPAVLGFNLVTVDQSGVHVVTWDGAVRTELTVPPGTHMIAHHDLDDPRSPRIVAWHDAFAAADPDEWMPLLARTAQLDPADDRAIIRDNNAHGYPTQSLLLCTASVSADEVDVRYAELDRPGVWNPVTLVGPVRAA</sequence>
<name>A0ABY8BYM9_9MICO</name>
<dbReference type="PANTHER" id="PTHR17985:SF8">
    <property type="entry name" value="TRANSPORT AND GOLGI ORGANIZATION PROTEIN 2 HOMOLOG"/>
    <property type="match status" value="1"/>
</dbReference>